<sequence>MLGYVLDAVVLAAPDMHKAIRGERSCRAVGRGQIDDLALDGGWDV</sequence>
<reference evidence="1" key="1">
    <citation type="submission" date="2019-08" db="EMBL/GenBank/DDBJ databases">
        <authorList>
            <person name="Kucharzyk K."/>
            <person name="Murdoch R.W."/>
            <person name="Higgins S."/>
            <person name="Loffler F."/>
        </authorList>
    </citation>
    <scope>NUCLEOTIDE SEQUENCE</scope>
</reference>
<dbReference type="AlphaFoldDB" id="A0A645G1D2"/>
<comment type="caution">
    <text evidence="1">The sequence shown here is derived from an EMBL/GenBank/DDBJ whole genome shotgun (WGS) entry which is preliminary data.</text>
</comment>
<protein>
    <submittedName>
        <fullName evidence="1">Uncharacterized protein</fullName>
    </submittedName>
</protein>
<organism evidence="1">
    <name type="scientific">bioreactor metagenome</name>
    <dbReference type="NCBI Taxonomy" id="1076179"/>
    <lineage>
        <taxon>unclassified sequences</taxon>
        <taxon>metagenomes</taxon>
        <taxon>ecological metagenomes</taxon>
    </lineage>
</organism>
<dbReference type="EMBL" id="VSSQ01065197">
    <property type="protein sequence ID" value="MPN17944.1"/>
    <property type="molecule type" value="Genomic_DNA"/>
</dbReference>
<proteinExistence type="predicted"/>
<name>A0A645G1D2_9ZZZZ</name>
<accession>A0A645G1D2</accession>
<gene>
    <name evidence="1" type="ORF">SDC9_165302</name>
</gene>
<evidence type="ECO:0000313" key="1">
    <source>
        <dbReference type="EMBL" id="MPN17944.1"/>
    </source>
</evidence>